<evidence type="ECO:0000313" key="8">
    <source>
        <dbReference type="Proteomes" id="UP000000561"/>
    </source>
</evidence>
<dbReference type="InterPro" id="IPR051694">
    <property type="entry name" value="Immunoregulatory_rcpt-like"/>
</dbReference>
<keyword evidence="8" id="KW-1185">Reference proteome</keyword>
<reference evidence="7 8" key="1">
    <citation type="journal article" date="2006" name="Nature">
        <title>Insights from the genome of the biotrophic fungal plant pathogen Ustilago maydis.</title>
        <authorList>
            <person name="Kamper J."/>
            <person name="Kahmann R."/>
            <person name="Bolker M."/>
            <person name="Ma L.J."/>
            <person name="Brefort T."/>
            <person name="Saville B.J."/>
            <person name="Banuett F."/>
            <person name="Kronstad J.W."/>
            <person name="Gold S.E."/>
            <person name="Muller O."/>
            <person name="Perlin M.H."/>
            <person name="Wosten H.A."/>
            <person name="de Vries R."/>
            <person name="Ruiz-Herrera J."/>
            <person name="Reynaga-Pena C.G."/>
            <person name="Snetselaar K."/>
            <person name="McCann M."/>
            <person name="Perez-Martin J."/>
            <person name="Feldbrugge M."/>
            <person name="Basse C.W."/>
            <person name="Steinberg G."/>
            <person name="Ibeas J.I."/>
            <person name="Holloman W."/>
            <person name="Guzman P."/>
            <person name="Farman M."/>
            <person name="Stajich J.E."/>
            <person name="Sentandreu R."/>
            <person name="Gonzalez-Prieto J.M."/>
            <person name="Kennell J.C."/>
            <person name="Molina L."/>
            <person name="Schirawski J."/>
            <person name="Mendoza-Mendoza A."/>
            <person name="Greilinger D."/>
            <person name="Munch K."/>
            <person name="Rossel N."/>
            <person name="Scherer M."/>
            <person name="Vranes M."/>
            <person name="Ladendorf O."/>
            <person name="Vincon V."/>
            <person name="Fuchs U."/>
            <person name="Sandrock B."/>
            <person name="Meng S."/>
            <person name="Ho E.C."/>
            <person name="Cahill M.J."/>
            <person name="Boyce K.J."/>
            <person name="Klose J."/>
            <person name="Klosterman S.J."/>
            <person name="Deelstra H.J."/>
            <person name="Ortiz-Castellanos L."/>
            <person name="Li W."/>
            <person name="Sanchez-Alonso P."/>
            <person name="Schreier P.H."/>
            <person name="Hauser-Hahn I."/>
            <person name="Vaupel M."/>
            <person name="Koopmann E."/>
            <person name="Friedrich G."/>
            <person name="Voss H."/>
            <person name="Schluter T."/>
            <person name="Margolis J."/>
            <person name="Platt D."/>
            <person name="Swimmer C."/>
            <person name="Gnirke A."/>
            <person name="Chen F."/>
            <person name="Vysotskaia V."/>
            <person name="Mannhaupt G."/>
            <person name="Guldener U."/>
            <person name="Munsterkotter M."/>
            <person name="Haase D."/>
            <person name="Oesterheld M."/>
            <person name="Mewes H.W."/>
            <person name="Mauceli E.W."/>
            <person name="DeCaprio D."/>
            <person name="Wade C.M."/>
            <person name="Butler J."/>
            <person name="Young S."/>
            <person name="Jaffe D.B."/>
            <person name="Calvo S."/>
            <person name="Nusbaum C."/>
            <person name="Galagan J."/>
            <person name="Birren B.W."/>
        </authorList>
    </citation>
    <scope>NUCLEOTIDE SEQUENCE [LARGE SCALE GENOMIC DNA]</scope>
    <source>
        <strain evidence="8">DSM 14603 / FGSC 9021 / UM521</strain>
    </source>
</reference>
<dbReference type="KEGG" id="uma:UMAG_11546"/>
<dbReference type="GeneID" id="23567414"/>
<dbReference type="GO" id="GO:0016020">
    <property type="term" value="C:membrane"/>
    <property type="evidence" value="ECO:0007669"/>
    <property type="project" value="UniProtKB-SubCell"/>
</dbReference>
<accession>A0A0D1DV13</accession>
<keyword evidence="3 6" id="KW-1133">Transmembrane helix</keyword>
<feature type="region of interest" description="Disordered" evidence="5">
    <location>
        <begin position="132"/>
        <end position="154"/>
    </location>
</feature>
<feature type="region of interest" description="Disordered" evidence="5">
    <location>
        <begin position="341"/>
        <end position="423"/>
    </location>
</feature>
<dbReference type="AlphaFoldDB" id="A0A0D1DV13"/>
<evidence type="ECO:0000256" key="1">
    <source>
        <dbReference type="ARBA" id="ARBA00004167"/>
    </source>
</evidence>
<dbReference type="Proteomes" id="UP000000561">
    <property type="component" value="Chromosome 13"/>
</dbReference>
<feature type="compositionally biased region" description="Low complexity" evidence="5">
    <location>
        <begin position="31"/>
        <end position="109"/>
    </location>
</feature>
<evidence type="ECO:0000313" key="7">
    <source>
        <dbReference type="EMBL" id="KIS67551.1"/>
    </source>
</evidence>
<feature type="compositionally biased region" description="Polar residues" evidence="5">
    <location>
        <begin position="441"/>
        <end position="462"/>
    </location>
</feature>
<dbReference type="EMBL" id="CM003152">
    <property type="protein sequence ID" value="KIS67551.1"/>
    <property type="molecule type" value="Genomic_DNA"/>
</dbReference>
<feature type="compositionally biased region" description="Polar residues" evidence="5">
    <location>
        <begin position="132"/>
        <end position="144"/>
    </location>
</feature>
<dbReference type="VEuPathDB" id="FungiDB:UMAG_11546"/>
<gene>
    <name evidence="7" type="ORF">UMAG_11546</name>
</gene>
<feature type="compositionally biased region" description="Polar residues" evidence="5">
    <location>
        <begin position="390"/>
        <end position="410"/>
    </location>
</feature>
<proteinExistence type="predicted"/>
<protein>
    <recommendedName>
        <fullName evidence="9">Mid2 domain-containing protein</fullName>
    </recommendedName>
</protein>
<feature type="compositionally biased region" description="Polar residues" evidence="5">
    <location>
        <begin position="345"/>
        <end position="365"/>
    </location>
</feature>
<keyword evidence="4 6" id="KW-0472">Membrane</keyword>
<evidence type="ECO:0000256" key="5">
    <source>
        <dbReference type="SAM" id="MobiDB-lite"/>
    </source>
</evidence>
<dbReference type="GO" id="GO:0071944">
    <property type="term" value="C:cell periphery"/>
    <property type="evidence" value="ECO:0007669"/>
    <property type="project" value="UniProtKB-ARBA"/>
</dbReference>
<feature type="region of interest" description="Disordered" evidence="5">
    <location>
        <begin position="18"/>
        <end position="109"/>
    </location>
</feature>
<feature type="compositionally biased region" description="Gly residues" evidence="5">
    <location>
        <begin position="472"/>
        <end position="482"/>
    </location>
</feature>
<dbReference type="eggNOG" id="ENOG502S35T">
    <property type="taxonomic scope" value="Eukaryota"/>
</dbReference>
<sequence length="482" mass="48883">MSASALASPVLIVNMKRTPSNRLYKRQATDTSATSSTTSASSTTSTTTTTSSAPTSSSTSSAPTTTSSSASLTTPTSATTPTSVTSATSATSATTPNTSSAPSSAASATSATSIPVVVVTYTTTDSNGALVTGLTSSANPTATATGRPDSGSGGGSDPNLGAIIGGVAGGVAGLIILIWLILLPLRRRAKKAKEVEWLSFGQENDHVNESSAEAVYGRGAGGTSSAEAKGGSVANVNEIQMDDMAHEMAQQPYHYQNIDNGAAWGAAGAAGAGAGAGMAGAAAYARHDQYAQHPQDGYDAYYAQQGYAGPHYQQYAMQPQQGWAAQPQGVYPQAEAWGAAPGYTSPGQSQAHGNPGLSHNLSIGSTKVGEAGAGSQAGHKGSQEGHAANAPTQYGYQSPPLGTQSPQQYPQHYHGHAATSSPPMEAQYYQGHQQGQYTYAEPQQQQRLPDQRAGSPNSITSQARANNDTNNGAGGGLHLANP</sequence>
<feature type="region of interest" description="Disordered" evidence="5">
    <location>
        <begin position="441"/>
        <end position="482"/>
    </location>
</feature>
<dbReference type="OrthoDB" id="2556725at2759"/>
<name>A0A0D1DV13_MYCMD</name>
<evidence type="ECO:0000256" key="6">
    <source>
        <dbReference type="SAM" id="Phobius"/>
    </source>
</evidence>
<evidence type="ECO:0000256" key="3">
    <source>
        <dbReference type="ARBA" id="ARBA00022989"/>
    </source>
</evidence>
<dbReference type="STRING" id="237631.A0A0D1DV13"/>
<comment type="subcellular location">
    <subcellularLocation>
        <location evidence="1">Membrane</location>
        <topology evidence="1">Single-pass membrane protein</topology>
    </subcellularLocation>
</comment>
<dbReference type="PANTHER" id="PTHR15549:SF26">
    <property type="entry name" value="AXIAL BUDDING PATTERN PROTEIN 2-RELATED"/>
    <property type="match status" value="1"/>
</dbReference>
<evidence type="ECO:0008006" key="9">
    <source>
        <dbReference type="Google" id="ProtNLM"/>
    </source>
</evidence>
<evidence type="ECO:0000256" key="2">
    <source>
        <dbReference type="ARBA" id="ARBA00022692"/>
    </source>
</evidence>
<feature type="transmembrane region" description="Helical" evidence="6">
    <location>
        <begin position="160"/>
        <end position="183"/>
    </location>
</feature>
<dbReference type="RefSeq" id="XP_011390990.1">
    <property type="nucleotide sequence ID" value="XM_011392688.1"/>
</dbReference>
<keyword evidence="2 6" id="KW-0812">Transmembrane</keyword>
<evidence type="ECO:0000256" key="4">
    <source>
        <dbReference type="ARBA" id="ARBA00023136"/>
    </source>
</evidence>
<dbReference type="PANTHER" id="PTHR15549">
    <property type="entry name" value="PAIRED IMMUNOGLOBULIN-LIKE TYPE 2 RECEPTOR"/>
    <property type="match status" value="1"/>
</dbReference>
<organism evidence="7 8">
    <name type="scientific">Mycosarcoma maydis</name>
    <name type="common">Corn smut fungus</name>
    <name type="synonym">Ustilago maydis</name>
    <dbReference type="NCBI Taxonomy" id="5270"/>
    <lineage>
        <taxon>Eukaryota</taxon>
        <taxon>Fungi</taxon>
        <taxon>Dikarya</taxon>
        <taxon>Basidiomycota</taxon>
        <taxon>Ustilaginomycotina</taxon>
        <taxon>Ustilaginomycetes</taxon>
        <taxon>Ustilaginales</taxon>
        <taxon>Ustilaginaceae</taxon>
        <taxon>Mycosarcoma</taxon>
    </lineage>
</organism>
<dbReference type="InParanoid" id="A0A0D1DV13"/>